<dbReference type="RefSeq" id="WP_051709566.1">
    <property type="nucleotide sequence ID" value="NZ_JBFAGR010000012.1"/>
</dbReference>
<evidence type="ECO:0000313" key="1">
    <source>
        <dbReference type="EMBL" id="MFC4981993.1"/>
    </source>
</evidence>
<accession>A0ABV9VEE0</accession>
<organism evidence="1 2">
    <name type="scientific">Streptomyces atroolivaceus</name>
    <dbReference type="NCBI Taxonomy" id="66869"/>
    <lineage>
        <taxon>Bacteria</taxon>
        <taxon>Bacillati</taxon>
        <taxon>Actinomycetota</taxon>
        <taxon>Actinomycetes</taxon>
        <taxon>Kitasatosporales</taxon>
        <taxon>Streptomycetaceae</taxon>
        <taxon>Streptomyces</taxon>
    </lineage>
</organism>
<proteinExistence type="predicted"/>
<reference evidence="2" key="1">
    <citation type="journal article" date="2019" name="Int. J. Syst. Evol. Microbiol.">
        <title>The Global Catalogue of Microorganisms (GCM) 10K type strain sequencing project: providing services to taxonomists for standard genome sequencing and annotation.</title>
        <authorList>
            <consortium name="The Broad Institute Genomics Platform"/>
            <consortium name="The Broad Institute Genome Sequencing Center for Infectious Disease"/>
            <person name="Wu L."/>
            <person name="Ma J."/>
        </authorList>
    </citation>
    <scope>NUCLEOTIDE SEQUENCE [LARGE SCALE GENOMIC DNA]</scope>
    <source>
        <strain evidence="2">ICMP 257</strain>
    </source>
</reference>
<keyword evidence="2" id="KW-1185">Reference proteome</keyword>
<comment type="caution">
    <text evidence="1">The sequence shown here is derived from an EMBL/GenBank/DDBJ whole genome shotgun (WGS) entry which is preliminary data.</text>
</comment>
<sequence length="152" mass="16300">MTAPAGGTPAGQAWLTAANVVRWRRYGEGGQELRPGTKSHRGGSKVYVIGTYAGVAHEQLTTIGRGRHTGTYITTDMSTRNLHTFRAVPVHSPTVLRLCEEAGAGGCWMSRQDAEELAALLGRLSVGYRTTSWAGPHPTPCRCHECLTLSPA</sequence>
<dbReference type="EMBL" id="JBHSJE010000009">
    <property type="protein sequence ID" value="MFC4981993.1"/>
    <property type="molecule type" value="Genomic_DNA"/>
</dbReference>
<name>A0ABV9VEE0_STRAZ</name>
<dbReference type="Proteomes" id="UP001595908">
    <property type="component" value="Unassembled WGS sequence"/>
</dbReference>
<gene>
    <name evidence="1" type="ORF">ACFPL4_27245</name>
</gene>
<evidence type="ECO:0000313" key="2">
    <source>
        <dbReference type="Proteomes" id="UP001595908"/>
    </source>
</evidence>
<protein>
    <submittedName>
        <fullName evidence="1">Uncharacterized protein</fullName>
    </submittedName>
</protein>
<dbReference type="GeneID" id="31234646"/>